<feature type="signal peptide" evidence="2">
    <location>
        <begin position="1"/>
        <end position="21"/>
    </location>
</feature>
<dbReference type="Proteomes" id="UP000092504">
    <property type="component" value="Unassembled WGS sequence"/>
</dbReference>
<protein>
    <submittedName>
        <fullName evidence="3">Uncharacterized protein</fullName>
    </submittedName>
</protein>
<sequence>MQIKPMLSALLIAALPIAAQAGQASALTMQLNEPLSTASQTEDQEIQGHAPVADASSDIVADGGSAAMAEARLKLSAQQQHETDIAVTGNPLGLAQEATS</sequence>
<proteinExistence type="predicted"/>
<dbReference type="AlphaFoldDB" id="A0A1B8P462"/>
<evidence type="ECO:0000313" key="4">
    <source>
        <dbReference type="Proteomes" id="UP000092504"/>
    </source>
</evidence>
<name>A0A1B8P462_HALEL</name>
<evidence type="ECO:0000256" key="2">
    <source>
        <dbReference type="SAM" id="SignalP"/>
    </source>
</evidence>
<accession>A0A1B8P462</accession>
<evidence type="ECO:0000256" key="1">
    <source>
        <dbReference type="SAM" id="MobiDB-lite"/>
    </source>
</evidence>
<dbReference type="PATRIC" id="fig|2746.7.peg.1420"/>
<dbReference type="EMBL" id="MAJD01000001">
    <property type="protein sequence ID" value="OBX37028.1"/>
    <property type="molecule type" value="Genomic_DNA"/>
</dbReference>
<keyword evidence="2" id="KW-0732">Signal</keyword>
<feature type="chain" id="PRO_5008611330" evidence="2">
    <location>
        <begin position="22"/>
        <end position="100"/>
    </location>
</feature>
<comment type="caution">
    <text evidence="3">The sequence shown here is derived from an EMBL/GenBank/DDBJ whole genome shotgun (WGS) entry which is preliminary data.</text>
</comment>
<gene>
    <name evidence="3" type="ORF">A8U91_01376</name>
</gene>
<evidence type="ECO:0000313" key="3">
    <source>
        <dbReference type="EMBL" id="OBX37028.1"/>
    </source>
</evidence>
<feature type="region of interest" description="Disordered" evidence="1">
    <location>
        <begin position="79"/>
        <end position="100"/>
    </location>
</feature>
<feature type="region of interest" description="Disordered" evidence="1">
    <location>
        <begin position="34"/>
        <end position="56"/>
    </location>
</feature>
<organism evidence="3 4">
    <name type="scientific">Halomonas elongata</name>
    <dbReference type="NCBI Taxonomy" id="2746"/>
    <lineage>
        <taxon>Bacteria</taxon>
        <taxon>Pseudomonadati</taxon>
        <taxon>Pseudomonadota</taxon>
        <taxon>Gammaproteobacteria</taxon>
        <taxon>Oceanospirillales</taxon>
        <taxon>Halomonadaceae</taxon>
        <taxon>Halomonas</taxon>
    </lineage>
</organism>
<reference evidence="3 4" key="1">
    <citation type="submission" date="2016-06" db="EMBL/GenBank/DDBJ databases">
        <title>Genome sequence of halotolerant plant growth promoting strain of Halomonas elongata HEK1 isolated from salterns of Rann of Kutch, Gujarat, India.</title>
        <authorList>
            <person name="Gaba S."/>
            <person name="Singh R.N."/>
            <person name="Abrol S."/>
            <person name="Kaushik R."/>
            <person name="Saxena A.K."/>
        </authorList>
    </citation>
    <scope>NUCLEOTIDE SEQUENCE [LARGE SCALE GENOMIC DNA]</scope>
    <source>
        <strain evidence="3 4">HEK1</strain>
    </source>
</reference>